<proteinExistence type="inferred from homology"/>
<dbReference type="GeneID" id="111137692"/>
<dbReference type="PANTHER" id="PTHR45987:SF4">
    <property type="entry name" value="LARGE RIBOSOMAL SUBUNIT PROTEIN BL12M"/>
    <property type="match status" value="1"/>
</dbReference>
<evidence type="ECO:0000313" key="6">
    <source>
        <dbReference type="Proteomes" id="UP000694844"/>
    </source>
</evidence>
<dbReference type="GO" id="GO:0006412">
    <property type="term" value="P:translation"/>
    <property type="evidence" value="ECO:0007669"/>
    <property type="project" value="InterPro"/>
</dbReference>
<evidence type="ECO:0000313" key="7">
    <source>
        <dbReference type="RefSeq" id="XP_022344986.1"/>
    </source>
</evidence>
<comment type="similarity">
    <text evidence="1">Belongs to the bacterial ribosomal protein bL12 family.</text>
</comment>
<dbReference type="InterPro" id="IPR008932">
    <property type="entry name" value="Ribosomal_bL12_oligo"/>
</dbReference>
<dbReference type="GO" id="GO:0003729">
    <property type="term" value="F:mRNA binding"/>
    <property type="evidence" value="ECO:0007669"/>
    <property type="project" value="TreeGrafter"/>
</dbReference>
<evidence type="ECO:0000259" key="5">
    <source>
        <dbReference type="Pfam" id="PF16320"/>
    </source>
</evidence>
<sequence>MVTMLAYRTMRTHRSLRLFYNTSRQFNNLNKERCSAGSFLSLRRFRREYSSVAEQIQEPHIQGTEKVYPPKIEKIVDEISQLTLLEVCDLNELLKTRLKIKDGPVMAMAGPVAAAPKEEEEEEAAPKVEKNAFTVKLVKFDDAKKITIIKELKNIIPDINLVQAKKFVEAVPQIVKADIMKEEAEKLKAALEAVGGVVELE</sequence>
<evidence type="ECO:0000256" key="1">
    <source>
        <dbReference type="ARBA" id="ARBA00007197"/>
    </source>
</evidence>
<evidence type="ECO:0000259" key="4">
    <source>
        <dbReference type="Pfam" id="PF00542"/>
    </source>
</evidence>
<evidence type="ECO:0000256" key="3">
    <source>
        <dbReference type="ARBA" id="ARBA00023274"/>
    </source>
</evidence>
<dbReference type="KEGG" id="cvn:111137692"/>
<dbReference type="RefSeq" id="XP_022344986.1">
    <property type="nucleotide sequence ID" value="XM_022489278.1"/>
</dbReference>
<dbReference type="InterPro" id="IPR036235">
    <property type="entry name" value="Ribosomal_bL12_oligo_N_sf"/>
</dbReference>
<feature type="domain" description="Large ribosomal subunit protein bL12 oligomerization" evidence="5">
    <location>
        <begin position="71"/>
        <end position="115"/>
    </location>
</feature>
<dbReference type="GO" id="GO:0005762">
    <property type="term" value="C:mitochondrial large ribosomal subunit"/>
    <property type="evidence" value="ECO:0007669"/>
    <property type="project" value="TreeGrafter"/>
</dbReference>
<dbReference type="GO" id="GO:0003735">
    <property type="term" value="F:structural constituent of ribosome"/>
    <property type="evidence" value="ECO:0007669"/>
    <property type="project" value="InterPro"/>
</dbReference>
<feature type="domain" description="Large ribosomal subunit protein bL12 C-terminal" evidence="4">
    <location>
        <begin position="133"/>
        <end position="201"/>
    </location>
</feature>
<keyword evidence="6" id="KW-1185">Reference proteome</keyword>
<accession>A0A8B8EYB6</accession>
<dbReference type="InterPro" id="IPR014719">
    <property type="entry name" value="Ribosomal_bL12_C/ClpS-like"/>
</dbReference>
<keyword evidence="3" id="KW-0687">Ribonucleoprotein</keyword>
<dbReference type="CDD" id="cd00387">
    <property type="entry name" value="Ribosomal_L7_L12"/>
    <property type="match status" value="1"/>
</dbReference>
<dbReference type="FunFam" id="3.30.1390.10:FF:000001">
    <property type="entry name" value="50S ribosomal protein L7/L12"/>
    <property type="match status" value="1"/>
</dbReference>
<gene>
    <name evidence="7" type="primary">LOC111137692</name>
</gene>
<reference evidence="7" key="1">
    <citation type="submission" date="2025-08" db="UniProtKB">
        <authorList>
            <consortium name="RefSeq"/>
        </authorList>
    </citation>
    <scope>IDENTIFICATION</scope>
    <source>
        <tissue evidence="7">Whole sample</tissue>
    </source>
</reference>
<dbReference type="OrthoDB" id="250175at2759"/>
<dbReference type="Pfam" id="PF00542">
    <property type="entry name" value="Ribosomal_L12"/>
    <property type="match status" value="1"/>
</dbReference>
<protein>
    <submittedName>
        <fullName evidence="7">39S ribosomal protein L12, mitochondrial-like</fullName>
    </submittedName>
</protein>
<dbReference type="InterPro" id="IPR000206">
    <property type="entry name" value="Ribosomal_bL12"/>
</dbReference>
<dbReference type="PANTHER" id="PTHR45987">
    <property type="entry name" value="39S RIBOSOMAL PROTEIN L12"/>
    <property type="match status" value="1"/>
</dbReference>
<dbReference type="Gene3D" id="1.20.5.710">
    <property type="entry name" value="Single helix bin"/>
    <property type="match status" value="1"/>
</dbReference>
<name>A0A8B8EYB6_CRAVI</name>
<dbReference type="AlphaFoldDB" id="A0A8B8EYB6"/>
<evidence type="ECO:0000256" key="2">
    <source>
        <dbReference type="ARBA" id="ARBA00022980"/>
    </source>
</evidence>
<dbReference type="InterPro" id="IPR013823">
    <property type="entry name" value="Ribosomal_bL12_C"/>
</dbReference>
<keyword evidence="2" id="KW-0689">Ribosomal protein</keyword>
<dbReference type="Pfam" id="PF16320">
    <property type="entry name" value="Ribosomal_L12_N"/>
    <property type="match status" value="1"/>
</dbReference>
<dbReference type="SUPFAM" id="SSF48300">
    <property type="entry name" value="Ribosomal protein L7/12, oligomerisation (N-terminal) domain"/>
    <property type="match status" value="1"/>
</dbReference>
<dbReference type="SUPFAM" id="SSF54736">
    <property type="entry name" value="ClpS-like"/>
    <property type="match status" value="1"/>
</dbReference>
<organism evidence="6 7">
    <name type="scientific">Crassostrea virginica</name>
    <name type="common">Eastern oyster</name>
    <dbReference type="NCBI Taxonomy" id="6565"/>
    <lineage>
        <taxon>Eukaryota</taxon>
        <taxon>Metazoa</taxon>
        <taxon>Spiralia</taxon>
        <taxon>Lophotrochozoa</taxon>
        <taxon>Mollusca</taxon>
        <taxon>Bivalvia</taxon>
        <taxon>Autobranchia</taxon>
        <taxon>Pteriomorphia</taxon>
        <taxon>Ostreida</taxon>
        <taxon>Ostreoidea</taxon>
        <taxon>Ostreidae</taxon>
        <taxon>Crassostrea</taxon>
    </lineage>
</organism>
<dbReference type="Proteomes" id="UP000694844">
    <property type="component" value="Chromosome 5"/>
</dbReference>
<dbReference type="Gene3D" id="3.30.1390.10">
    <property type="match status" value="1"/>
</dbReference>